<dbReference type="RefSeq" id="WP_184307204.1">
    <property type="nucleotide sequence ID" value="NZ_JACHEN010000001.1"/>
</dbReference>
<dbReference type="AlphaFoldDB" id="A0A841KLI6"/>
<feature type="transmembrane region" description="Helical" evidence="1">
    <location>
        <begin position="298"/>
        <end position="318"/>
    </location>
</feature>
<feature type="transmembrane region" description="Helical" evidence="1">
    <location>
        <begin position="6"/>
        <end position="24"/>
    </location>
</feature>
<feature type="transmembrane region" description="Helical" evidence="1">
    <location>
        <begin position="65"/>
        <end position="82"/>
    </location>
</feature>
<keyword evidence="1" id="KW-0472">Membrane</keyword>
<sequence>MVQLTALHYIYIFMVLIVMVTMAFRKDTVLPCIIGLFVMGYASSGSLVKGVQVIYNALIAAGKEFWGIIVVISLVVAMSHALRDIGADELMMRPIKKWMTNPTVAFFGLGFVMMLFSWFIWPSPSVALVGAIMLPGAIRAGLPAIWAAVAMNIFGHGVALSSDYFIQGAPAITAKAAAIANPMELIQASIPLWLTMSVVTVGCSYFMMRKEMKTFETVAATAEMEKPAKLSMGVWLVAVSTPLAFLVDVFIMYKYQLRGGDATALVGGTAILIMSFTAIIQHNFISSFEKITDYIRDGFGFGIKVFAPVIIIGAFFFLGSEGTAKEILGENATGLLSDMGLYLADRIQLSKLPVAVIQMVIGGITGLDGSGFSGLPLVGALAQTFSSAIEVNKGALAVLGQISAIWVGGGTIIPWGIIPVAAICNVNPLDLVRKNIIPVCIGFVATLIVALFIL</sequence>
<accession>A0A841KLI6</accession>
<keyword evidence="3" id="KW-1185">Reference proteome</keyword>
<comment type="caution">
    <text evidence="2">The sequence shown here is derived from an EMBL/GenBank/DDBJ whole genome shotgun (WGS) entry which is preliminary data.</text>
</comment>
<feature type="transmembrane region" description="Helical" evidence="1">
    <location>
        <begin position="265"/>
        <end position="286"/>
    </location>
</feature>
<gene>
    <name evidence="2" type="ORF">HNQ80_000170</name>
</gene>
<reference evidence="2 3" key="1">
    <citation type="submission" date="2020-08" db="EMBL/GenBank/DDBJ databases">
        <title>Genomic Encyclopedia of Type Strains, Phase IV (KMG-IV): sequencing the most valuable type-strain genomes for metagenomic binning, comparative biology and taxonomic classification.</title>
        <authorList>
            <person name="Goeker M."/>
        </authorList>
    </citation>
    <scope>NUCLEOTIDE SEQUENCE [LARGE SCALE GENOMIC DNA]</scope>
    <source>
        <strain evidence="2 3">DSM 103526</strain>
    </source>
</reference>
<feature type="transmembrane region" description="Helical" evidence="1">
    <location>
        <begin position="436"/>
        <end position="453"/>
    </location>
</feature>
<name>A0A841KLI6_9FIRM</name>
<feature type="transmembrane region" description="Helical" evidence="1">
    <location>
        <begin position="190"/>
        <end position="208"/>
    </location>
</feature>
<keyword evidence="1" id="KW-1133">Transmembrane helix</keyword>
<feature type="transmembrane region" description="Helical" evidence="1">
    <location>
        <begin position="404"/>
        <end position="424"/>
    </location>
</feature>
<protein>
    <recommendedName>
        <fullName evidence="4">Transporter</fullName>
    </recommendedName>
</protein>
<evidence type="ECO:0000313" key="3">
    <source>
        <dbReference type="Proteomes" id="UP000579281"/>
    </source>
</evidence>
<evidence type="ECO:0000256" key="1">
    <source>
        <dbReference type="SAM" id="Phobius"/>
    </source>
</evidence>
<feature type="transmembrane region" description="Helical" evidence="1">
    <location>
        <begin position="36"/>
        <end position="59"/>
    </location>
</feature>
<organism evidence="2 3">
    <name type="scientific">Anaerosolibacter carboniphilus</name>
    <dbReference type="NCBI Taxonomy" id="1417629"/>
    <lineage>
        <taxon>Bacteria</taxon>
        <taxon>Bacillati</taxon>
        <taxon>Bacillota</taxon>
        <taxon>Clostridia</taxon>
        <taxon>Peptostreptococcales</taxon>
        <taxon>Thermotaleaceae</taxon>
        <taxon>Anaerosolibacter</taxon>
    </lineage>
</organism>
<dbReference type="Proteomes" id="UP000579281">
    <property type="component" value="Unassembled WGS sequence"/>
</dbReference>
<feature type="transmembrane region" description="Helical" evidence="1">
    <location>
        <begin position="234"/>
        <end position="253"/>
    </location>
</feature>
<keyword evidence="1" id="KW-0812">Transmembrane</keyword>
<dbReference type="EMBL" id="JACHEN010000001">
    <property type="protein sequence ID" value="MBB6214101.1"/>
    <property type="molecule type" value="Genomic_DNA"/>
</dbReference>
<proteinExistence type="predicted"/>
<evidence type="ECO:0000313" key="2">
    <source>
        <dbReference type="EMBL" id="MBB6214101.1"/>
    </source>
</evidence>
<evidence type="ECO:0008006" key="4">
    <source>
        <dbReference type="Google" id="ProtNLM"/>
    </source>
</evidence>
<feature type="transmembrane region" description="Helical" evidence="1">
    <location>
        <begin position="103"/>
        <end position="121"/>
    </location>
</feature>